<organism evidence="2 3">
    <name type="scientific">Gregarina niphandrodes</name>
    <name type="common">Septate eugregarine</name>
    <dbReference type="NCBI Taxonomy" id="110365"/>
    <lineage>
        <taxon>Eukaryota</taxon>
        <taxon>Sar</taxon>
        <taxon>Alveolata</taxon>
        <taxon>Apicomplexa</taxon>
        <taxon>Conoidasida</taxon>
        <taxon>Gregarinasina</taxon>
        <taxon>Eugregarinorida</taxon>
        <taxon>Gregarinidae</taxon>
        <taxon>Gregarina</taxon>
    </lineage>
</organism>
<dbReference type="VEuPathDB" id="CryptoDB:GNI_014630"/>
<dbReference type="EMBL" id="AFNH02000107">
    <property type="protein sequence ID" value="EZG83573.1"/>
    <property type="molecule type" value="Genomic_DNA"/>
</dbReference>
<proteinExistence type="predicted"/>
<dbReference type="RefSeq" id="XP_011128934.1">
    <property type="nucleotide sequence ID" value="XM_011130632.1"/>
</dbReference>
<feature type="region of interest" description="Disordered" evidence="1">
    <location>
        <begin position="250"/>
        <end position="275"/>
    </location>
</feature>
<gene>
    <name evidence="2" type="ORF">GNI_014630</name>
</gene>
<keyword evidence="3" id="KW-1185">Reference proteome</keyword>
<dbReference type="GeneID" id="22910798"/>
<dbReference type="AlphaFoldDB" id="A0A023BCB2"/>
<dbReference type="Proteomes" id="UP000019763">
    <property type="component" value="Unassembled WGS sequence"/>
</dbReference>
<name>A0A023BCB2_GRENI</name>
<evidence type="ECO:0000256" key="1">
    <source>
        <dbReference type="SAM" id="MobiDB-lite"/>
    </source>
</evidence>
<sequence>MVLLLNPIVENIVLAIQTCLRREEQVFDVPNGPKPESFKDHGLLTESNMWDNSLAELLRKLNGMADNLSSLLFAPWAEATDQMTATFLRTVDAVGDQLYEYLDGQRPAYTPPNPPKQIFVKKTSTAPSKFNKGYQGISRYLAAARTRTLPIQQSNFWLPANRPNLLAVPKTFQDFLELSAIQIYDLALLLWGTRASPQGLSGAKSFANEFDYHHEYCRLVRDETSLIFNVPMEFLGICLMQHGLTPTESLLSSPTAKAPGLPRPGSQSGTLPGAVGERKRFDWSKARFGGGGLDHARELLLHSLQAISGAAGQSSEFPYTLIAMAMIHEYSALMEMHERLGRLQQVSITDLPMAGIKRHGMVASLIALIRRTDNSGLCKALIVELDEWKRLAEGRLIWPELDRTAELCRRKGVETGSASTSPRVLCPVTQLLPITELAKGRSGCIPPSFVCGSTPLFCEIAKSAIFFSVTDGDHCNLANRLLPHIRNWNIVAGGNRKMRNWLQHLYGDIAHTPDIFGLLPKLRIGADTSGPFLPPLQWDTVARHSAVYSDADLPSIKLLTSAKDHFSPEPLLTSELSIKKIVVTYKQSYGGGLLHVCFRDVCLNWYMLNGQI</sequence>
<accession>A0A023BCB2</accession>
<evidence type="ECO:0000313" key="3">
    <source>
        <dbReference type="Proteomes" id="UP000019763"/>
    </source>
</evidence>
<reference evidence="2" key="1">
    <citation type="submission" date="2013-12" db="EMBL/GenBank/DDBJ databases">
        <authorList>
            <person name="Omoto C.K."/>
            <person name="Sibley D."/>
            <person name="Venepally P."/>
            <person name="Hadjithomas M."/>
            <person name="Karamycheva S."/>
            <person name="Brunk B."/>
            <person name="Roos D."/>
            <person name="Caler E."/>
            <person name="Lorenzi H."/>
        </authorList>
    </citation>
    <scope>NUCLEOTIDE SEQUENCE</scope>
</reference>
<evidence type="ECO:0000313" key="2">
    <source>
        <dbReference type="EMBL" id="EZG83573.1"/>
    </source>
</evidence>
<protein>
    <submittedName>
        <fullName evidence="2">Uncharacterized protein</fullName>
    </submittedName>
</protein>
<comment type="caution">
    <text evidence="2">The sequence shown here is derived from an EMBL/GenBank/DDBJ whole genome shotgun (WGS) entry which is preliminary data.</text>
</comment>